<evidence type="ECO:0000313" key="2">
    <source>
        <dbReference type="EMBL" id="MCI66014.1"/>
    </source>
</evidence>
<sequence length="26" mass="2998">MIVAPVKDNQEIKVDNKKTRKTTLRA</sequence>
<protein>
    <submittedName>
        <fullName evidence="2">Uncharacterized protein</fullName>
    </submittedName>
</protein>
<proteinExistence type="predicted"/>
<keyword evidence="3" id="KW-1185">Reference proteome</keyword>
<feature type="non-terminal residue" evidence="2">
    <location>
        <position position="26"/>
    </location>
</feature>
<dbReference type="Proteomes" id="UP000265520">
    <property type="component" value="Unassembled WGS sequence"/>
</dbReference>
<dbReference type="AlphaFoldDB" id="A0A392U011"/>
<organism evidence="2 3">
    <name type="scientific">Trifolium medium</name>
    <dbReference type="NCBI Taxonomy" id="97028"/>
    <lineage>
        <taxon>Eukaryota</taxon>
        <taxon>Viridiplantae</taxon>
        <taxon>Streptophyta</taxon>
        <taxon>Embryophyta</taxon>
        <taxon>Tracheophyta</taxon>
        <taxon>Spermatophyta</taxon>
        <taxon>Magnoliopsida</taxon>
        <taxon>eudicotyledons</taxon>
        <taxon>Gunneridae</taxon>
        <taxon>Pentapetalae</taxon>
        <taxon>rosids</taxon>
        <taxon>fabids</taxon>
        <taxon>Fabales</taxon>
        <taxon>Fabaceae</taxon>
        <taxon>Papilionoideae</taxon>
        <taxon>50 kb inversion clade</taxon>
        <taxon>NPAAA clade</taxon>
        <taxon>Hologalegina</taxon>
        <taxon>IRL clade</taxon>
        <taxon>Trifolieae</taxon>
        <taxon>Trifolium</taxon>
    </lineage>
</organism>
<comment type="caution">
    <text evidence="2">The sequence shown here is derived from an EMBL/GenBank/DDBJ whole genome shotgun (WGS) entry which is preliminary data.</text>
</comment>
<dbReference type="EMBL" id="LXQA010686875">
    <property type="protein sequence ID" value="MCI66014.1"/>
    <property type="molecule type" value="Genomic_DNA"/>
</dbReference>
<feature type="compositionally biased region" description="Basic and acidic residues" evidence="1">
    <location>
        <begin position="8"/>
        <end position="17"/>
    </location>
</feature>
<evidence type="ECO:0000256" key="1">
    <source>
        <dbReference type="SAM" id="MobiDB-lite"/>
    </source>
</evidence>
<reference evidence="2 3" key="1">
    <citation type="journal article" date="2018" name="Front. Plant Sci.">
        <title>Red Clover (Trifolium pratense) and Zigzag Clover (T. medium) - A Picture of Genomic Similarities and Differences.</title>
        <authorList>
            <person name="Dluhosova J."/>
            <person name="Istvanek J."/>
            <person name="Nedelnik J."/>
            <person name="Repkova J."/>
        </authorList>
    </citation>
    <scope>NUCLEOTIDE SEQUENCE [LARGE SCALE GENOMIC DNA]</scope>
    <source>
        <strain evidence="3">cv. 10/8</strain>
        <tissue evidence="2">Leaf</tissue>
    </source>
</reference>
<feature type="region of interest" description="Disordered" evidence="1">
    <location>
        <begin position="1"/>
        <end position="26"/>
    </location>
</feature>
<evidence type="ECO:0000313" key="3">
    <source>
        <dbReference type="Proteomes" id="UP000265520"/>
    </source>
</evidence>
<name>A0A392U011_9FABA</name>
<accession>A0A392U011</accession>